<feature type="transmembrane region" description="Helical" evidence="1">
    <location>
        <begin position="30"/>
        <end position="49"/>
    </location>
</feature>
<accession>A0A964TDM1</accession>
<gene>
    <name evidence="2" type="ORF">GTQ34_13320</name>
</gene>
<feature type="transmembrane region" description="Helical" evidence="1">
    <location>
        <begin position="84"/>
        <end position="107"/>
    </location>
</feature>
<evidence type="ECO:0000313" key="3">
    <source>
        <dbReference type="Proteomes" id="UP000667650"/>
    </source>
</evidence>
<feature type="transmembrane region" description="Helical" evidence="1">
    <location>
        <begin position="7"/>
        <end position="24"/>
    </location>
</feature>
<name>A0A964TDM1_9FLAO</name>
<keyword evidence="1" id="KW-1133">Transmembrane helix</keyword>
<evidence type="ECO:0000313" key="2">
    <source>
        <dbReference type="EMBL" id="NAY92897.1"/>
    </source>
</evidence>
<dbReference type="AlphaFoldDB" id="A0A964TDM1"/>
<proteinExistence type="predicted"/>
<sequence>MKNVNKIMLLCVAAILTVVGYSVLNSSQFVGITFICFLGASLFLLGYFGKSRVVFGFSKIMEFSSEIILGNKSKNIDTLTHFRIELLTISALFVCFGLGFGVGRMLYQILEKLA</sequence>
<keyword evidence="1" id="KW-0472">Membrane</keyword>
<dbReference type="Proteomes" id="UP000667650">
    <property type="component" value="Unassembled WGS sequence"/>
</dbReference>
<evidence type="ECO:0000256" key="1">
    <source>
        <dbReference type="SAM" id="Phobius"/>
    </source>
</evidence>
<protein>
    <submittedName>
        <fullName evidence="2">Uncharacterized protein</fullName>
    </submittedName>
</protein>
<reference evidence="2" key="1">
    <citation type="submission" date="2020-01" db="EMBL/GenBank/DDBJ databases">
        <title>Muricauda ochracea sp. nov., isolated from a tidal flat of Garorim bay in Korea.</title>
        <authorList>
            <person name="Kim D."/>
            <person name="Yoo Y."/>
            <person name="Kim J.-J."/>
        </authorList>
    </citation>
    <scope>NUCLEOTIDE SEQUENCE</scope>
    <source>
        <strain evidence="2">JGD-17</strain>
    </source>
</reference>
<dbReference type="EMBL" id="JAAABI010000005">
    <property type="protein sequence ID" value="NAY92897.1"/>
    <property type="molecule type" value="Genomic_DNA"/>
</dbReference>
<keyword evidence="1" id="KW-0812">Transmembrane</keyword>
<organism evidence="2 3">
    <name type="scientific">Flagellimonas ochracea</name>
    <dbReference type="NCBI Taxonomy" id="2696472"/>
    <lineage>
        <taxon>Bacteria</taxon>
        <taxon>Pseudomonadati</taxon>
        <taxon>Bacteroidota</taxon>
        <taxon>Flavobacteriia</taxon>
        <taxon>Flavobacteriales</taxon>
        <taxon>Flavobacteriaceae</taxon>
        <taxon>Flagellimonas</taxon>
    </lineage>
</organism>
<keyword evidence="3" id="KW-1185">Reference proteome</keyword>
<dbReference type="RefSeq" id="WP_166524317.1">
    <property type="nucleotide sequence ID" value="NZ_JAAABI010000005.1"/>
</dbReference>
<comment type="caution">
    <text evidence="2">The sequence shown here is derived from an EMBL/GenBank/DDBJ whole genome shotgun (WGS) entry which is preliminary data.</text>
</comment>